<dbReference type="EMBL" id="RHIB01000001">
    <property type="protein sequence ID" value="RNA69031.1"/>
    <property type="molecule type" value="Genomic_DNA"/>
</dbReference>
<reference evidence="1 2" key="1">
    <citation type="submission" date="2018-10" db="EMBL/GenBank/DDBJ databases">
        <title>Bacillus Keqinensis sp. nov., a moderately halophilic bacterium isolated from a saline-alkaline lake.</title>
        <authorList>
            <person name="Wang H."/>
        </authorList>
    </citation>
    <scope>NUCLEOTIDE SEQUENCE [LARGE SCALE GENOMIC DNA]</scope>
    <source>
        <strain evidence="1 2">KQ-3</strain>
    </source>
</reference>
<evidence type="ECO:0000313" key="2">
    <source>
        <dbReference type="Proteomes" id="UP000278746"/>
    </source>
</evidence>
<protein>
    <submittedName>
        <fullName evidence="1">YolD-like family protein</fullName>
    </submittedName>
</protein>
<accession>A0A3M7TUT9</accession>
<dbReference type="AlphaFoldDB" id="A0A3M7TUT9"/>
<organism evidence="1 2">
    <name type="scientific">Alteribacter keqinensis</name>
    <dbReference type="NCBI Taxonomy" id="2483800"/>
    <lineage>
        <taxon>Bacteria</taxon>
        <taxon>Bacillati</taxon>
        <taxon>Bacillota</taxon>
        <taxon>Bacilli</taxon>
        <taxon>Bacillales</taxon>
        <taxon>Bacillaceae</taxon>
        <taxon>Alteribacter</taxon>
    </lineage>
</organism>
<dbReference type="InterPro" id="IPR014962">
    <property type="entry name" value="YolD"/>
</dbReference>
<dbReference type="RefSeq" id="WP_122896553.1">
    <property type="nucleotide sequence ID" value="NZ_RHIB01000001.1"/>
</dbReference>
<dbReference type="OrthoDB" id="1644322at2"/>
<sequence>MLHDRGVLKWTSMMLPEHVKKLKELKAGYEKEQKPEPDPQLLEEWNGILSQASFKRVSVIITTVIQGNEATLTGTVERLDSVNGTLLLHNEEKRSISISLCDIAGITGETDWE</sequence>
<dbReference type="Pfam" id="PF08863">
    <property type="entry name" value="YolD"/>
    <property type="match status" value="1"/>
</dbReference>
<proteinExistence type="predicted"/>
<gene>
    <name evidence="1" type="ORF">EBO34_03495</name>
</gene>
<comment type="caution">
    <text evidence="1">The sequence shown here is derived from an EMBL/GenBank/DDBJ whole genome shotgun (WGS) entry which is preliminary data.</text>
</comment>
<keyword evidence="2" id="KW-1185">Reference proteome</keyword>
<evidence type="ECO:0000313" key="1">
    <source>
        <dbReference type="EMBL" id="RNA69031.1"/>
    </source>
</evidence>
<dbReference type="Proteomes" id="UP000278746">
    <property type="component" value="Unassembled WGS sequence"/>
</dbReference>
<name>A0A3M7TUT9_9BACI</name>